<dbReference type="InterPro" id="IPR001876">
    <property type="entry name" value="Znf_RanBP2"/>
</dbReference>
<dbReference type="SMART" id="SM00547">
    <property type="entry name" value="ZnF_RBZ"/>
    <property type="match status" value="3"/>
</dbReference>
<dbReference type="Pfam" id="PF13905">
    <property type="entry name" value="Thioredoxin_8"/>
    <property type="match status" value="1"/>
</dbReference>
<evidence type="ECO:0000256" key="6">
    <source>
        <dbReference type="ARBA" id="ARBA00022786"/>
    </source>
</evidence>
<dbReference type="GO" id="GO:0005737">
    <property type="term" value="C:cytoplasm"/>
    <property type="evidence" value="ECO:0007669"/>
    <property type="project" value="TreeGrafter"/>
</dbReference>
<dbReference type="GO" id="GO:0005634">
    <property type="term" value="C:nucleus"/>
    <property type="evidence" value="ECO:0007669"/>
    <property type="project" value="TreeGrafter"/>
</dbReference>
<feature type="compositionally biased region" description="Low complexity" evidence="11">
    <location>
        <begin position="4315"/>
        <end position="4332"/>
    </location>
</feature>
<dbReference type="InterPro" id="IPR051346">
    <property type="entry name" value="OTU_Deubiquitinase"/>
</dbReference>
<keyword evidence="9" id="KW-0862">Zinc</keyword>
<dbReference type="GO" id="GO:0008270">
    <property type="term" value="F:zinc ion binding"/>
    <property type="evidence" value="ECO:0007669"/>
    <property type="project" value="UniProtKB-KW"/>
</dbReference>
<dbReference type="Pfam" id="PF00641">
    <property type="entry name" value="Zn_ribbon_RanBP"/>
    <property type="match status" value="1"/>
</dbReference>
<feature type="region of interest" description="Disordered" evidence="11">
    <location>
        <begin position="1414"/>
        <end position="1435"/>
    </location>
</feature>
<dbReference type="VEuPathDB" id="TriTrypDB:LmxM.30.1210"/>
<dbReference type="Pfam" id="PF12340">
    <property type="entry name" value="DUF3638"/>
    <property type="match status" value="1"/>
</dbReference>
<gene>
    <name evidence="13" type="ORF">LMXM_30_1210</name>
</gene>
<feature type="region of interest" description="Disordered" evidence="11">
    <location>
        <begin position="4357"/>
        <end position="4379"/>
    </location>
</feature>
<dbReference type="SUPFAM" id="SSF52540">
    <property type="entry name" value="P-loop containing nucleoside triphosphate hydrolases"/>
    <property type="match status" value="1"/>
</dbReference>
<sequence length="4955" mass="550179">MRIEVKFGSAKHDIEVPEDATLGTLKAAIYDATNVLPPLQKLLGKPNLQAKPDDTLLSALGIKEKTKLMLVGSAAVEVVKANAPSAEEKKKEEERERRLRNLPYHFWRLPAYGGFLADPYVAGRGEPLEGGTTLLTLLCMDVILCRLNTLGAGSRPNPSAASTKLLQALGQRGAAEVSHPFLQDIPMDLRTAIQRAHGAIRSCYDFTVEASKAVQPATVLEVVGRCVHRITSLPTGEWTMIPSGWIGTQSYTIMFLLVHRRAAEVFDFVVVNRGSEGQGYHPRWQTAEKIMSCPILKFQDVSSTRLQDKTFWLLLLSLWMRRNDPQNQSEFIRAEVFYDVLLPWLVEKLPEGRHRDDDVNTNRSGQASSLHLTTTRFTTEMILQMTGGAADSEQQMSPSPASSTDSPFTPFIYRNAASPICSSSSGVKSVITAFCYILEQYYPALTALEKKRIKYVLKYEFFARAAEDLSRYSRRFLSNPTPVTRPDSFQAAQTASRSPPPSSKDAQLRAALDRLKAAGIHDTTANLSLSAVWLRLTDSRVYIKDKQNKILPDTDFRDKMVLLFVGSLRAPSGKETSTLLAEAVTVMKQKCGPDTVEVIFLSCDETQDDYEEHCALFDFPRATYPCVDVLNAMELVKVPELLVFQRDGELLHRQGISALQSDPEAAQFPDGPWKGAVPLSATDVQLLRVGASQLAHHTKKRLDRGQPPVAGSDAVVQHVVELVHAVEAVVDALPQDDVQELIQAASEVRTSTTASAASVTGGVSTVSSCPQRTVDAMVQEPIDAAREGVFQNAELLPKVSVAAYYGPAFQSSVPSLPDINDLAKATNYAELFALLPRVRSVVEMLWRRAGNSGTASRVAVQLQIIEFITWIFSTLIPVPLPASYTIDAVPQEERWCVSSFYTEDIIPPALQPPAGEEGVVPHPQATDPQLTMLECVYYLMLSLVNAWQAVETPTRSFDAERCLMSMDMLLVFDAILRQVKGSDKCRMISMLLNTGGGCGYFLSTTQGKQNVAFTSVAAALQLTRPHLLPIRSAMLRYIEEQQKMRPGHELFDLRMPDKLELFKGSHTVDFLKSVLANAGYSLEQSGGLFGGGSSEMEKLMEWLCSNRSPLAKEHPAFGMMRDMTLLAKFMGTMEMRDAQLLHRRKELDALASWRISFEEDAPGRQMSAGWRTRPAPPRWECLMVRGRDMDIADIAVKGFGDREVMYGEGLALHSPIDVSRMIEVDHPTEDDVLHAKVLPTFAGTMNVEESEVLLSCLTAPYVRIPLVLDFFASQDRHTYLFVYEVQEVLRAVLFEPAAYASPAVLSHADPRSVPMRLSKEQRETVELRRLRGDLSQQNYEDCLGTTYGLLMSELTHAPTSVLRPLRSLLESITELGPSSVYSSNASYVLFVVGLLCDVLSFCRFIAHQQRERQAEASRTAPAASQKTEESEEAEESRRRQCALGVIEEYHRHFLQFFVTTVQPLLWAWLEESEENTDTPTQCVIHAHMSRVDRALWKGYDALPSSASFGAGGGQRGSLRSGATSASLAEDPHAHLIRMLRSYAFVRARHGFGMGMQRSQLAAQEGDNLLTPEEKMLRFLQAQGLNTSRVSKELLEQGKQLMMSGGRRRAVFVQIRSRNYNDTVRIPNLIHSDPSSTTESKLLKLPPADVPENVLFCDLLEDHHLITSFLDEMTPQRRGTVLLSIVQSVLRDHAESEGGALAPGTLHDRRRLRRSRSTSVSARASAVNLDAMMDDDDEGHAPHERCPQREETPLWSISAPGVYKGPASSGLFFHAQTCELFWRNDELKPVPDSMSHFTDFENILGKDALQCGLVSRHEHRHWVHLVGTPYDVIEWTAPPDLSDQGVHHPFVIAGNWPAESVESALFENVTYDRVIAVEDDTPWPHKEERWAVNMLRDILRAAFPNGMRFYPLAPALSTVAASDAGNEEEGERLMVPALHHYEMRFLMNDAPQYEGETDRATWKEAVAYRYPQPRIEVYNLVPHARKLYRSLVYSTNQHYCLHSMALLTGARTRESLAVTAFQAGELKRRIFNESTLEIHRYNEAIRGREVYIPARLLQGLIPSVLLESFFMWHGEDDVLRGYPLSEENETASVLPDAAASGAGKRKPARGEVMDHWFNYSIEVHLHVGRRGSGSVGEAASPLATSSACVVVRRNDKGHSAIVEAERAASSADAAADAARTKTMVEAQGAAHRLMLERATSVDGSMELSTDALHANEEDESGSAPMRIADADVALLHEALSHLPKGVCVQLLRQARGDIASALTWASSTANADALLAMVKDTKAGGEEGSGKRHQLAQMVAKTQRAVETCDYVLVNLLHCRNLSHLLQMLTRIEDCSHILAWGRRCSAADKAKCDAASADEGAAHSLRVEDTTNAGSYVQIELIEMPRLRVRFYTSTDGASSRARLFLADQPGWRLAEWDDFHAARWRQLRTLQAPFQQCLLLCNSTREVAFLCPNHDFAPMKIGDDPFNPMLLFDRSSYTWREAVPSPFYVYVVHSSSSFVMPPSLSASLYYAVMQCATQHYAGAMRTLESCYTDSSFSTEEGFMFALFERTMADRFPDACAVRLKLAHAVQYSLNTYQWPLATELSDYLMTKHHVAEDCRLSRGEVLDLLKRCAQAAPMVRSQLELYAGFMKLEHKQSSKSATAPVVVQTPALERCRFPWERLLLYPWERIAPQKLKRVCYQLQSPEMVKGEKLVEFLWTDQLLMDEEGGANTKKGFYFLYCMKRNTVVPMIGEEHVGVTLSQLLARWFQLRHSRWGREEQQGGETEMAPSWCSTVLQMMEMFPHTDWPAPADNAERYILARGVSLTEEYEANEHSHGSIIGDQETAVRRRRGTIPEIFNTIHRVAQRHFKTDHITEAVREARQMSRLRTPASQKVTVLMWDHLRGRVVPGDTGRDQVELYEADISVDYFENGNAENDSAAAALRRSSLQALCTEPLSSLQLARGVIAEGEPAAPPLSPSMSVLPFDLRTHPLSRTPLAQNMLDRLEEDSMRFRGQQQAQRPRYFQCLSKDIVRELLTTPYVAVMTASLTTAVTVLGDCVRQLHALGGQDADRVMRLRSSLLSLANDVHPRSSTGPSPSDNGVSAAGAQSLDHGRLVHYLQRAERSRVAVPLEWLCAGLLSTTLERDLKAENLFHGSLQQIQAELILLMLLSNRMYFAEQAAQAVQQLLLFLELLGHLRGVVPPHAEMTASGSKGTVQARAARIRELVQHFSLEIDPPVLQQLTAAAPTMTNARTGTSDEEATGASDRCVSLSEDTRRTVTSRLQQLANAALDTLTARRTYVHIHPDCSSSAASSGSGGAAGEASSSSFRATLDPRFLVFEFLFNILLRARQVEMVEWFVRNIREGQSRVQQMIMGQGKTTVVGPLLALILADGQQLITQVMPTALLEQTRGILRRCFGVVVTKHIYTVQFDRSNEEGTSDGVELLYQKLKSAEEDRSVVIAAPECVKSLFLKGIEQLHMMESVPTEDMELDEAADDRYATHIKALRRKMMERSALADAITPILELWKRGVLIMDEVDVLLHPLRSELNFPIGLKHPIDMSGPRWQLPIHLLDGIFSSQQGRACEDVQRQLECGSSSQIASSVRLGDSSLAEMRGVQEEKRRHALSAIRSAILTGFRQRALQREPHLVLLDPGHYYVEQLLPVLVPWLQLWLHEHLMDHLPDQERQNWAYVSSDVFAEKTKPFLLSPVKRDDAGSCVSRELNAYMPHYGLQLLNLAHDWLHRLLPHVLAKIDRVSFGVLQPNDLALSGDSARIPYSRKMTAVPFVAKDVPSRSSEFAHPDVVIGLTILAFRYEGLRLQDVKELVTQLKQDFARQAGPKEHRPAAKLYKHWLRLSSSDRAAAAKKTEMAVATTAAAAATEKNVADDSEDVLRSFERAGVPLSQLQVTDKAQMQSLYHLLHGVPEVIHYYLCSTIFPRTMNFQRLKISACGHELGSSMLFTKRIGFSGTPSNILPLDLGECFYEPGSDGRVLSVLTNPEVVHAEVLPDSWTPLRLLDRIAAAKPPYSALIDAGALITNMDNEEVARYLLARLPAALFDGVVFLDRRDRQMILQRDNGLVIPVSQCGVPLARRFTFFDQVHTTGTDVKQSSTAVAVITFGKDLVLRDYAQGAYRMRGIGKGQRLCLYLIPEVVSRIQEALGSRYRTDDMLKDVPAWLLLNSMRVEGLQFFKLSLQELANVWRKKAVTHLLQDAQYANRHAGLFTGWMRCRRFHLPRPTAGTGAAEAGQHASSEEDASAAIADAALKLPSVDLLRAAIAEFREVIEYPVAGRIAQAPSFSEHLQEILQGRSQELIEGDALSQGLVEQLLDRMRRSIQGSRAAAEGGSSASAKEASGNDATGAEQEGVHNTMDLNAEIVHEQEAEQEQEQEAEQEEQRISAFSRDDESQIGWAVDTLRTCGTIAADTVRPTHGCCFYQLNSFQIRPSQPKLQVSSQYLVSDNYFRLDWHGVGERRLKNVFLFLEWVPTPAALSESAPQASTSGSSSEAATMVCSGLLTLAEGESMRWLIHHSRYVQKNFRLALRFASSGAYMDATGPFSAVVHNQGVQALRHMQLSSISSSGGGYDASACDAVADRAVLLYRFLNSDMFYSTKQLAVLEEVLEAMLPSDRLHFFMECLRVRRRSRNHWEDAPIAVLFVSEAEKPYLRQLAVGKRVQQGMEDMAEVVVRAARPKASERVRREAAPAQHSFDSFTVALSQAFSACGGSAAFSAERVAEMLTESFPAVFKTLSVQEVAQSLFFLVQQKRGAVGCSAASAPPGAAASAETADYISAEELFALIPPLSAEVLRERVEAAQAPHPAAAATQSASITVWSCDACTFQNPIASNMCSMCMASKPKSVREAEDAAMLAAVDAAAGRAGGEDEGDDDGVDAPWQCEVCTFINDSRAKPMCEICMAPNPRPLKESGGGRAERSPFGGGFECPEGYWVCSVEHGGCSKFNPNSLFYCQVCEKARPNLASVRF</sequence>
<feature type="region of interest" description="Disordered" evidence="11">
    <location>
        <begin position="1693"/>
        <end position="1722"/>
    </location>
</feature>
<feature type="region of interest" description="Disordered" evidence="11">
    <location>
        <begin position="3231"/>
        <end position="3250"/>
    </location>
</feature>
<dbReference type="OrthoDB" id="2684236at2759"/>
<evidence type="ECO:0000256" key="3">
    <source>
        <dbReference type="ARBA" id="ARBA00022670"/>
    </source>
</evidence>
<dbReference type="GO" id="GO:0071947">
    <property type="term" value="P:protein deubiquitination involved in ubiquitin-dependent protein catabolic process"/>
    <property type="evidence" value="ECO:0007669"/>
    <property type="project" value="TreeGrafter"/>
</dbReference>
<dbReference type="GeneID" id="13451883"/>
<evidence type="ECO:0000256" key="1">
    <source>
        <dbReference type="ARBA" id="ARBA00000707"/>
    </source>
</evidence>
<keyword evidence="5 10" id="KW-0863">Zinc-finger</keyword>
<dbReference type="Pfam" id="PF12359">
    <property type="entry name" value="DUF3645"/>
    <property type="match status" value="1"/>
</dbReference>
<dbReference type="SMART" id="SM00213">
    <property type="entry name" value="UBQ"/>
    <property type="match status" value="1"/>
</dbReference>
<evidence type="ECO:0000256" key="9">
    <source>
        <dbReference type="ARBA" id="ARBA00022833"/>
    </source>
</evidence>
<dbReference type="EC" id="3.4.19.12" evidence="2"/>
<keyword evidence="8" id="KW-0788">Thiol protease</keyword>
<dbReference type="InterPro" id="IPR029071">
    <property type="entry name" value="Ubiquitin-like_domsf"/>
</dbReference>
<dbReference type="PANTHER" id="PTHR13367:SF28">
    <property type="entry name" value="UBIQUITIN THIOESTERASE ZRANB1"/>
    <property type="match status" value="1"/>
</dbReference>
<evidence type="ECO:0000259" key="12">
    <source>
        <dbReference type="PROSITE" id="PS50199"/>
    </source>
</evidence>
<reference evidence="13 14" key="1">
    <citation type="journal article" date="2011" name="Genome Res.">
        <title>Chromosome and gene copy number variation allow major structural change between species and strains of Leishmania.</title>
        <authorList>
            <person name="Rogers M.B."/>
            <person name="Hilley J.D."/>
            <person name="Dickens N.J."/>
            <person name="Wilkes J."/>
            <person name="Bates P.A."/>
            <person name="Depledge D.P."/>
            <person name="Harris D."/>
            <person name="Her Y."/>
            <person name="Herzyk P."/>
            <person name="Imamura H."/>
            <person name="Otto T.D."/>
            <person name="Sanders M."/>
            <person name="Seeger K."/>
            <person name="Dujardin J.C."/>
            <person name="Berriman M."/>
            <person name="Smith D.F."/>
            <person name="Hertz-Fowler C."/>
            <person name="Mottram J.C."/>
        </authorList>
    </citation>
    <scope>NUCLEOTIDE SEQUENCE [LARGE SCALE GENOMIC DNA]</scope>
    <source>
        <strain evidence="13 14">MHOM/GT/2001/U1103</strain>
    </source>
</reference>
<dbReference type="Gene3D" id="2.30.30.380">
    <property type="entry name" value="Zn-finger domain of Sec23/24"/>
    <property type="match status" value="1"/>
</dbReference>
<keyword evidence="6" id="KW-0833">Ubl conjugation pathway</keyword>
<evidence type="ECO:0000256" key="11">
    <source>
        <dbReference type="SAM" id="MobiDB-lite"/>
    </source>
</evidence>
<feature type="region of interest" description="Disordered" evidence="11">
    <location>
        <begin position="4315"/>
        <end position="4339"/>
    </location>
</feature>
<evidence type="ECO:0000313" key="14">
    <source>
        <dbReference type="Proteomes" id="UP000007259"/>
    </source>
</evidence>
<dbReference type="Gene3D" id="3.10.20.90">
    <property type="entry name" value="Phosphatidylinositol 3-kinase Catalytic Subunit, Chain A, domain 1"/>
    <property type="match status" value="1"/>
</dbReference>
<feature type="region of interest" description="Disordered" evidence="11">
    <location>
        <begin position="3067"/>
        <end position="3087"/>
    </location>
</feature>
<dbReference type="PANTHER" id="PTHR13367">
    <property type="entry name" value="UBIQUITIN THIOESTERASE"/>
    <property type="match status" value="1"/>
</dbReference>
<dbReference type="InterPro" id="IPR027417">
    <property type="entry name" value="P-loop_NTPase"/>
</dbReference>
<evidence type="ECO:0000256" key="7">
    <source>
        <dbReference type="ARBA" id="ARBA00022801"/>
    </source>
</evidence>
<feature type="domain" description="RanBP2-type" evidence="12">
    <location>
        <begin position="4801"/>
        <end position="4832"/>
    </location>
</feature>
<dbReference type="PROSITE" id="PS50199">
    <property type="entry name" value="ZF_RANBP2_2"/>
    <property type="match status" value="1"/>
</dbReference>
<keyword evidence="7" id="KW-0378">Hydrolase</keyword>
<comment type="catalytic activity">
    <reaction evidence="1">
        <text>Thiol-dependent hydrolysis of ester, thioester, amide, peptide and isopeptide bonds formed by the C-terminal Gly of ubiquitin (a 76-residue protein attached to proteins as an intracellular targeting signal).</text>
        <dbReference type="EC" id="3.4.19.12"/>
    </reaction>
</comment>
<name>E9B1R9_LEIMU</name>
<feature type="compositionally biased region" description="Acidic residues" evidence="11">
    <location>
        <begin position="4359"/>
        <end position="4369"/>
    </location>
</feature>
<accession>E9B1R9</accession>
<dbReference type="EMBL" id="FR799583">
    <property type="protein sequence ID" value="CBZ29176.1"/>
    <property type="molecule type" value="Genomic_DNA"/>
</dbReference>
<feature type="compositionally biased region" description="Polar residues" evidence="11">
    <location>
        <begin position="3071"/>
        <end position="3082"/>
    </location>
</feature>
<evidence type="ECO:0000256" key="4">
    <source>
        <dbReference type="ARBA" id="ARBA00022723"/>
    </source>
</evidence>
<dbReference type="KEGG" id="lmi:LMXM_30_1210"/>
<organism evidence="13 14">
    <name type="scientific">Leishmania mexicana (strain MHOM/GT/2001/U1103)</name>
    <dbReference type="NCBI Taxonomy" id="929439"/>
    <lineage>
        <taxon>Eukaryota</taxon>
        <taxon>Discoba</taxon>
        <taxon>Euglenozoa</taxon>
        <taxon>Kinetoplastea</taxon>
        <taxon>Metakinetoplastina</taxon>
        <taxon>Trypanosomatida</taxon>
        <taxon>Trypanosomatidae</taxon>
        <taxon>Leishmaniinae</taxon>
        <taxon>Leishmania</taxon>
    </lineage>
</organism>
<evidence type="ECO:0000313" key="13">
    <source>
        <dbReference type="EMBL" id="CBZ29176.1"/>
    </source>
</evidence>
<feature type="region of interest" description="Disordered" evidence="11">
    <location>
        <begin position="481"/>
        <end position="505"/>
    </location>
</feature>
<keyword evidence="14" id="KW-1185">Reference proteome</keyword>
<dbReference type="PhylomeDB" id="E9B1R9"/>
<dbReference type="GO" id="GO:0070530">
    <property type="term" value="F:K63-linked polyubiquitin modification-dependent protein binding"/>
    <property type="evidence" value="ECO:0007669"/>
    <property type="project" value="TreeGrafter"/>
</dbReference>
<dbReference type="InterPro" id="IPR012336">
    <property type="entry name" value="Thioredoxin-like_fold"/>
</dbReference>
<keyword evidence="4" id="KW-0479">Metal-binding</keyword>
<dbReference type="InterPro" id="IPR000626">
    <property type="entry name" value="Ubiquitin-like_dom"/>
</dbReference>
<evidence type="ECO:0000256" key="2">
    <source>
        <dbReference type="ARBA" id="ARBA00012759"/>
    </source>
</evidence>
<dbReference type="RefSeq" id="XP_003877639.1">
    <property type="nucleotide sequence ID" value="XM_003877590.1"/>
</dbReference>
<proteinExistence type="predicted"/>
<evidence type="ECO:0000256" key="8">
    <source>
        <dbReference type="ARBA" id="ARBA00022807"/>
    </source>
</evidence>
<evidence type="ECO:0000256" key="10">
    <source>
        <dbReference type="PROSITE-ProRule" id="PRU00322"/>
    </source>
</evidence>
<dbReference type="SUPFAM" id="SSF54236">
    <property type="entry name" value="Ubiquitin-like"/>
    <property type="match status" value="1"/>
</dbReference>
<dbReference type="OMA" id="WHGVGER"/>
<dbReference type="PROSITE" id="PS01358">
    <property type="entry name" value="ZF_RANBP2_1"/>
    <property type="match status" value="1"/>
</dbReference>
<dbReference type="Gene3D" id="3.40.30.10">
    <property type="entry name" value="Glutaredoxin"/>
    <property type="match status" value="1"/>
</dbReference>
<evidence type="ECO:0000256" key="5">
    <source>
        <dbReference type="ARBA" id="ARBA00022771"/>
    </source>
</evidence>
<feature type="compositionally biased region" description="Basic and acidic residues" evidence="11">
    <location>
        <begin position="4370"/>
        <end position="4379"/>
    </location>
</feature>
<dbReference type="GO" id="GO:0004843">
    <property type="term" value="F:cysteine-type deubiquitinase activity"/>
    <property type="evidence" value="ECO:0007669"/>
    <property type="project" value="UniProtKB-EC"/>
</dbReference>
<dbReference type="Proteomes" id="UP000007259">
    <property type="component" value="Chromosome 30"/>
</dbReference>
<dbReference type="InterPro" id="IPR022105">
    <property type="entry name" value="DUF3645"/>
</dbReference>
<protein>
    <recommendedName>
        <fullName evidence="2">ubiquitinyl hydrolase 1</fullName>
        <ecNumber evidence="2">3.4.19.12</ecNumber>
    </recommendedName>
</protein>
<dbReference type="InterPro" id="IPR022099">
    <property type="entry name" value="DUF3638"/>
</dbReference>
<keyword evidence="3" id="KW-0645">Protease</keyword>